<accession>A0ACA8QYL6</accession>
<evidence type="ECO:0000313" key="1">
    <source>
        <dbReference type="EMBL" id="BBL09869.1"/>
    </source>
</evidence>
<reference evidence="1 2" key="1">
    <citation type="journal article" date="2020" name="Int. J. Syst. Evol. Microbiol.">
        <title>Alistipes communis sp. nov., Alistipes dispar sp. nov. and Alistipes onderdonkii subsp. vulgaris subsp. nov., isolated from human faeces, and creation of Alistipes onderdonkii subsp. onderdonkii subsp. nov.</title>
        <authorList>
            <person name="Sakamoto M."/>
            <person name="Ikeyama N."/>
            <person name="Ogata Y."/>
            <person name="Suda W."/>
            <person name="Iino T."/>
            <person name="Hattori M."/>
            <person name="Ohkuma M."/>
        </authorList>
    </citation>
    <scope>NUCLEOTIDE SEQUENCE [LARGE SCALE GENOMIC DNA]</scope>
    <source>
        <strain evidence="1 2">5CPYCFAH4</strain>
    </source>
</reference>
<evidence type="ECO:0000313" key="2">
    <source>
        <dbReference type="Proteomes" id="UP000317465"/>
    </source>
</evidence>
<dbReference type="Proteomes" id="UP000317465">
    <property type="component" value="Chromosome"/>
</dbReference>
<gene>
    <name evidence="1" type="ORF">A5CPYCFAH4_20930</name>
</gene>
<name>A0ACA8QYL6_9BACT</name>
<proteinExistence type="predicted"/>
<organism evidence="1 2">
    <name type="scientific">Alistipes onderdonkii subsp. vulgaris</name>
    <dbReference type="NCBI Taxonomy" id="2585117"/>
    <lineage>
        <taxon>Bacteria</taxon>
        <taxon>Pseudomonadati</taxon>
        <taxon>Bacteroidota</taxon>
        <taxon>Bacteroidia</taxon>
        <taxon>Bacteroidales</taxon>
        <taxon>Rikenellaceae</taxon>
        <taxon>Alistipes</taxon>
    </lineage>
</organism>
<sequence length="129" mass="13881">MKKIILIALIAMCAGTSNAQEPKNATHKQLRAEQEAAFDIPACGPDGSGGITVTGRISDFEQSIDRRGNLYIPINVMDTDISVQEQISLPRGSSSASVDILPNFNSNRHSLSGVLLPLCKAHLFQGRSF</sequence>
<dbReference type="EMBL" id="AP019737">
    <property type="protein sequence ID" value="BBL09869.1"/>
    <property type="molecule type" value="Genomic_DNA"/>
</dbReference>
<keyword evidence="2" id="KW-1185">Reference proteome</keyword>
<protein>
    <submittedName>
        <fullName evidence="1">Uncharacterized protein</fullName>
    </submittedName>
</protein>